<evidence type="ECO:0000256" key="5">
    <source>
        <dbReference type="ARBA" id="ARBA00012458"/>
    </source>
</evidence>
<dbReference type="PANTHER" id="PTHR20941">
    <property type="entry name" value="FOLATE SYNTHESIS PROTEINS"/>
    <property type="match status" value="1"/>
</dbReference>
<dbReference type="NCBIfam" id="TIGR01496">
    <property type="entry name" value="DHPS"/>
    <property type="match status" value="1"/>
</dbReference>
<evidence type="ECO:0000256" key="6">
    <source>
        <dbReference type="ARBA" id="ARBA00016919"/>
    </source>
</evidence>
<evidence type="ECO:0000256" key="11">
    <source>
        <dbReference type="ARBA" id="ARBA00030193"/>
    </source>
</evidence>
<dbReference type="PROSITE" id="PS50972">
    <property type="entry name" value="PTERIN_BINDING"/>
    <property type="match status" value="1"/>
</dbReference>
<evidence type="ECO:0000256" key="12">
    <source>
        <dbReference type="RuleBase" id="RU361205"/>
    </source>
</evidence>
<reference evidence="14 15" key="1">
    <citation type="submission" date="2016-11" db="EMBL/GenBank/DDBJ databases">
        <authorList>
            <person name="Jaros S."/>
            <person name="Januszkiewicz K."/>
            <person name="Wedrychowicz H."/>
        </authorList>
    </citation>
    <scope>NUCLEOTIDE SEQUENCE [LARGE SCALE GENOMIC DNA]</scope>
    <source>
        <strain evidence="14 15">DSM 12906</strain>
    </source>
</reference>
<dbReference type="Proteomes" id="UP000184512">
    <property type="component" value="Unassembled WGS sequence"/>
</dbReference>
<evidence type="ECO:0000313" key="14">
    <source>
        <dbReference type="EMBL" id="SHJ16958.1"/>
    </source>
</evidence>
<evidence type="ECO:0000256" key="4">
    <source>
        <dbReference type="ARBA" id="ARBA00009503"/>
    </source>
</evidence>
<dbReference type="GO" id="GO:0046654">
    <property type="term" value="P:tetrahydrofolate biosynthetic process"/>
    <property type="evidence" value="ECO:0007669"/>
    <property type="project" value="UniProtKB-UniPathway"/>
</dbReference>
<dbReference type="InterPro" id="IPR000489">
    <property type="entry name" value="Pterin-binding_dom"/>
</dbReference>
<keyword evidence="8 12" id="KW-0479">Metal-binding</keyword>
<protein>
    <recommendedName>
        <fullName evidence="6 12">Dihydropteroate synthase</fullName>
        <shortName evidence="12">DHPS</shortName>
        <ecNumber evidence="5 12">2.5.1.15</ecNumber>
    </recommendedName>
    <alternativeName>
        <fullName evidence="11 12">Dihydropteroate pyrophosphorylase</fullName>
    </alternativeName>
</protein>
<comment type="catalytic activity">
    <reaction evidence="1">
        <text>(7,8-dihydropterin-6-yl)methyl diphosphate + 4-aminobenzoate = 7,8-dihydropteroate + diphosphate</text>
        <dbReference type="Rhea" id="RHEA:19949"/>
        <dbReference type="ChEBI" id="CHEBI:17836"/>
        <dbReference type="ChEBI" id="CHEBI:17839"/>
        <dbReference type="ChEBI" id="CHEBI:33019"/>
        <dbReference type="ChEBI" id="CHEBI:72950"/>
        <dbReference type="EC" id="2.5.1.15"/>
    </reaction>
</comment>
<dbReference type="EC" id="2.5.1.15" evidence="5 12"/>
<dbReference type="InterPro" id="IPR045031">
    <property type="entry name" value="DHP_synth-like"/>
</dbReference>
<comment type="function">
    <text evidence="12">Catalyzes the condensation of para-aminobenzoate (pABA) with 6-hydroxymethyl-7,8-dihydropterin diphosphate (DHPt-PP) to form 7,8-dihydropteroate (H2Pte), the immediate precursor of folate derivatives.</text>
</comment>
<evidence type="ECO:0000313" key="15">
    <source>
        <dbReference type="Proteomes" id="UP000184512"/>
    </source>
</evidence>
<dbReference type="AlphaFoldDB" id="A0A1M6H449"/>
<dbReference type="PROSITE" id="PS00793">
    <property type="entry name" value="DHPS_2"/>
    <property type="match status" value="1"/>
</dbReference>
<evidence type="ECO:0000256" key="9">
    <source>
        <dbReference type="ARBA" id="ARBA00022842"/>
    </source>
</evidence>
<dbReference type="GO" id="GO:0004156">
    <property type="term" value="F:dihydropteroate synthase activity"/>
    <property type="evidence" value="ECO:0007669"/>
    <property type="project" value="UniProtKB-EC"/>
</dbReference>
<name>A0A1M6H449_9ACTN</name>
<dbReference type="FunFam" id="3.20.20.20:FF:000006">
    <property type="entry name" value="Dihydropteroate synthase"/>
    <property type="match status" value="1"/>
</dbReference>
<keyword evidence="7 12" id="KW-0808">Transferase</keyword>
<dbReference type="UniPathway" id="UPA00077">
    <property type="reaction ID" value="UER00156"/>
</dbReference>
<dbReference type="Gene3D" id="3.20.20.20">
    <property type="entry name" value="Dihydropteroate synthase-like"/>
    <property type="match status" value="1"/>
</dbReference>
<dbReference type="GO" id="GO:0046872">
    <property type="term" value="F:metal ion binding"/>
    <property type="evidence" value="ECO:0007669"/>
    <property type="project" value="UniProtKB-KW"/>
</dbReference>
<evidence type="ECO:0000259" key="13">
    <source>
        <dbReference type="PROSITE" id="PS50972"/>
    </source>
</evidence>
<evidence type="ECO:0000256" key="10">
    <source>
        <dbReference type="ARBA" id="ARBA00022909"/>
    </source>
</evidence>
<organism evidence="14 15">
    <name type="scientific">Tessaracoccus bendigoensis DSM 12906</name>
    <dbReference type="NCBI Taxonomy" id="1123357"/>
    <lineage>
        <taxon>Bacteria</taxon>
        <taxon>Bacillati</taxon>
        <taxon>Actinomycetota</taxon>
        <taxon>Actinomycetes</taxon>
        <taxon>Propionibacteriales</taxon>
        <taxon>Propionibacteriaceae</taxon>
        <taxon>Tessaracoccus</taxon>
    </lineage>
</organism>
<dbReference type="GO" id="GO:0046656">
    <property type="term" value="P:folic acid biosynthetic process"/>
    <property type="evidence" value="ECO:0007669"/>
    <property type="project" value="UniProtKB-KW"/>
</dbReference>
<dbReference type="SUPFAM" id="SSF51717">
    <property type="entry name" value="Dihydropteroate synthetase-like"/>
    <property type="match status" value="1"/>
</dbReference>
<dbReference type="InterPro" id="IPR006390">
    <property type="entry name" value="DHP_synth_dom"/>
</dbReference>
<sequence length="275" mass="28586">MTQVMGILNVTPDSFSDGGRFLSGSRALAHAREMLAQGATIIDVGGESTRPGATRVTAEEEARRVIPVVAALSGEGVTVSVDTTRAAVAGAAVGAGARIINDVSGGLADPEMFSVVAGSDVDYVLMHWRGHAADMQALAAYEDVVEEVVSELISQRDAAVAAGVDPFRIILDPGIGFSKTAAHNWQVLRNLDRFQELGHRVLVGASRKAFLGHLLGGREPHGRDGATAALSFWSALHGVWGVRTHDVEGQADAIAVALKLLSGATPPGGSVRGVR</sequence>
<feature type="domain" description="Pterin-binding" evidence="13">
    <location>
        <begin position="2"/>
        <end position="255"/>
    </location>
</feature>
<dbReference type="PROSITE" id="PS00792">
    <property type="entry name" value="DHPS_1"/>
    <property type="match status" value="1"/>
</dbReference>
<evidence type="ECO:0000256" key="7">
    <source>
        <dbReference type="ARBA" id="ARBA00022679"/>
    </source>
</evidence>
<dbReference type="PANTHER" id="PTHR20941:SF1">
    <property type="entry name" value="FOLIC ACID SYNTHESIS PROTEIN FOL1"/>
    <property type="match status" value="1"/>
</dbReference>
<proteinExistence type="inferred from homology"/>
<dbReference type="EMBL" id="FQZG01000030">
    <property type="protein sequence ID" value="SHJ16958.1"/>
    <property type="molecule type" value="Genomic_DNA"/>
</dbReference>
<evidence type="ECO:0000256" key="1">
    <source>
        <dbReference type="ARBA" id="ARBA00000012"/>
    </source>
</evidence>
<accession>A0A1M6H449</accession>
<gene>
    <name evidence="14" type="ORF">SAMN02745244_01870</name>
</gene>
<dbReference type="Pfam" id="PF00809">
    <property type="entry name" value="Pterin_bind"/>
    <property type="match status" value="1"/>
</dbReference>
<comment type="cofactor">
    <cofactor evidence="2 12">
        <name>Mg(2+)</name>
        <dbReference type="ChEBI" id="CHEBI:18420"/>
    </cofactor>
</comment>
<keyword evidence="10 12" id="KW-0289">Folate biosynthesis</keyword>
<comment type="similarity">
    <text evidence="4 12">Belongs to the DHPS family.</text>
</comment>
<dbReference type="GO" id="GO:0005829">
    <property type="term" value="C:cytosol"/>
    <property type="evidence" value="ECO:0007669"/>
    <property type="project" value="TreeGrafter"/>
</dbReference>
<keyword evidence="15" id="KW-1185">Reference proteome</keyword>
<comment type="pathway">
    <text evidence="3 12">Cofactor biosynthesis; tetrahydrofolate biosynthesis; 7,8-dihydrofolate from 2-amino-4-hydroxy-6-hydroxymethyl-7,8-dihydropteridine diphosphate and 4-aminobenzoate: step 1/2.</text>
</comment>
<dbReference type="STRING" id="1123357.SAMN02745244_01870"/>
<evidence type="ECO:0000256" key="3">
    <source>
        <dbReference type="ARBA" id="ARBA00004763"/>
    </source>
</evidence>
<dbReference type="CDD" id="cd00739">
    <property type="entry name" value="DHPS"/>
    <property type="match status" value="1"/>
</dbReference>
<evidence type="ECO:0000256" key="8">
    <source>
        <dbReference type="ARBA" id="ARBA00022723"/>
    </source>
</evidence>
<evidence type="ECO:0000256" key="2">
    <source>
        <dbReference type="ARBA" id="ARBA00001946"/>
    </source>
</evidence>
<dbReference type="InterPro" id="IPR011005">
    <property type="entry name" value="Dihydropteroate_synth-like_sf"/>
</dbReference>
<keyword evidence="9 12" id="KW-0460">Magnesium</keyword>